<feature type="region of interest" description="Disordered" evidence="1">
    <location>
        <begin position="178"/>
        <end position="318"/>
    </location>
</feature>
<accession>A0A8S0W469</accession>
<dbReference type="EMBL" id="CACVBS010000079">
    <property type="protein sequence ID" value="CAA7269685.1"/>
    <property type="molecule type" value="Genomic_DNA"/>
</dbReference>
<dbReference type="OrthoDB" id="10376664at2759"/>
<dbReference type="Proteomes" id="UP000467700">
    <property type="component" value="Unassembled WGS sequence"/>
</dbReference>
<protein>
    <submittedName>
        <fullName evidence="2">Uncharacterized protein</fullName>
    </submittedName>
</protein>
<evidence type="ECO:0000313" key="2">
    <source>
        <dbReference type="EMBL" id="CAA7269685.1"/>
    </source>
</evidence>
<evidence type="ECO:0000313" key="3">
    <source>
        <dbReference type="Proteomes" id="UP000467700"/>
    </source>
</evidence>
<proteinExistence type="predicted"/>
<reference evidence="2 3" key="1">
    <citation type="submission" date="2020-01" db="EMBL/GenBank/DDBJ databases">
        <authorList>
            <person name="Gupta K D."/>
        </authorList>
    </citation>
    <scope>NUCLEOTIDE SEQUENCE [LARGE SCALE GENOMIC DNA]</scope>
</reference>
<dbReference type="AlphaFoldDB" id="A0A8S0W469"/>
<comment type="caution">
    <text evidence="2">The sequence shown here is derived from an EMBL/GenBank/DDBJ whole genome shotgun (WGS) entry which is preliminary data.</text>
</comment>
<name>A0A8S0W469_CYCAE</name>
<evidence type="ECO:0000256" key="1">
    <source>
        <dbReference type="SAM" id="MobiDB-lite"/>
    </source>
</evidence>
<feature type="compositionally biased region" description="Polar residues" evidence="1">
    <location>
        <begin position="183"/>
        <end position="197"/>
    </location>
</feature>
<sequence>MNQYVCLLPATTSSNQAANSEYNEFYTPEVAQWLADNAAMNSLHPTVVPLPHQASREINLVSRQHGTTSRSYHFNPYSMASRTGRLLRRSPTALWVGGQRGFECSASRAFHPQGLQSIGPTIGAHTGPSTVYAGSSSLPLLGGYPNYATSNGDSSTARLCATPCLDIQQDPHPSWIPFIQPAPQHSLQNPSATSGTAHSVVHSPGCGQLSASSSRVASWPEIEPSPSPVLDDGHHASHLPIFTPRPTPAPTPNISADPSEGDFSEAGPSSRPLESLRRPVSITTDGRSSSSSSSPDVQRTSTMEVAEPSGVEEDTGVSTERAWFSPEEFAENHTWNILCRLARDSKTRGLFDATGTALDPTINQSVECGEVFEDPAAFVQHLERHHRVTNAKHGQNGNSKCAWGRCTSEMTVGSYHRHVTEKHAMHWRCPYKECTERQIRKGVNRTIGGTVQSYARINLLENHIRSHHSSDDLVTMKAAYGDGWKLAYAVLTPQIGGVPESG</sequence>
<gene>
    <name evidence="2" type="ORF">AAE3_LOCUS11876</name>
</gene>
<organism evidence="2 3">
    <name type="scientific">Cyclocybe aegerita</name>
    <name type="common">Black poplar mushroom</name>
    <name type="synonym">Agrocybe aegerita</name>
    <dbReference type="NCBI Taxonomy" id="1973307"/>
    <lineage>
        <taxon>Eukaryota</taxon>
        <taxon>Fungi</taxon>
        <taxon>Dikarya</taxon>
        <taxon>Basidiomycota</taxon>
        <taxon>Agaricomycotina</taxon>
        <taxon>Agaricomycetes</taxon>
        <taxon>Agaricomycetidae</taxon>
        <taxon>Agaricales</taxon>
        <taxon>Agaricineae</taxon>
        <taxon>Bolbitiaceae</taxon>
        <taxon>Cyclocybe</taxon>
    </lineage>
</organism>
<keyword evidence="3" id="KW-1185">Reference proteome</keyword>